<organism evidence="2 3">
    <name type="scientific">Portunus trituberculatus</name>
    <name type="common">Swimming crab</name>
    <name type="synonym">Neptunus trituberculatus</name>
    <dbReference type="NCBI Taxonomy" id="210409"/>
    <lineage>
        <taxon>Eukaryota</taxon>
        <taxon>Metazoa</taxon>
        <taxon>Ecdysozoa</taxon>
        <taxon>Arthropoda</taxon>
        <taxon>Crustacea</taxon>
        <taxon>Multicrustacea</taxon>
        <taxon>Malacostraca</taxon>
        <taxon>Eumalacostraca</taxon>
        <taxon>Eucarida</taxon>
        <taxon>Decapoda</taxon>
        <taxon>Pleocyemata</taxon>
        <taxon>Brachyura</taxon>
        <taxon>Eubrachyura</taxon>
        <taxon>Portunoidea</taxon>
        <taxon>Portunidae</taxon>
        <taxon>Portuninae</taxon>
        <taxon>Portunus</taxon>
    </lineage>
</organism>
<evidence type="ECO:0000256" key="1">
    <source>
        <dbReference type="SAM" id="MobiDB-lite"/>
    </source>
</evidence>
<sequence length="85" mass="9729">MRHFDNQKKSGKLHKTRPFNAKYEASERQESQSDTANLGETQETGKIDPVMSPSSTHTVPRNTSYWRHWEHLVMGTGCHGSKEQS</sequence>
<gene>
    <name evidence="2" type="ORF">E2C01_005792</name>
</gene>
<feature type="compositionally biased region" description="Polar residues" evidence="1">
    <location>
        <begin position="32"/>
        <end position="44"/>
    </location>
</feature>
<keyword evidence="3" id="KW-1185">Reference proteome</keyword>
<reference evidence="2 3" key="1">
    <citation type="submission" date="2019-05" db="EMBL/GenBank/DDBJ databases">
        <title>Another draft genome of Portunus trituberculatus and its Hox gene families provides insights of decapod evolution.</title>
        <authorList>
            <person name="Jeong J.-H."/>
            <person name="Song I."/>
            <person name="Kim S."/>
            <person name="Choi T."/>
            <person name="Kim D."/>
            <person name="Ryu S."/>
            <person name="Kim W."/>
        </authorList>
    </citation>
    <scope>NUCLEOTIDE SEQUENCE [LARGE SCALE GENOMIC DNA]</scope>
    <source>
        <tissue evidence="2">Muscle</tissue>
    </source>
</reference>
<accession>A0A5B7D033</accession>
<evidence type="ECO:0000313" key="3">
    <source>
        <dbReference type="Proteomes" id="UP000324222"/>
    </source>
</evidence>
<dbReference type="AlphaFoldDB" id="A0A5B7D033"/>
<protein>
    <submittedName>
        <fullName evidence="2">Uncharacterized protein</fullName>
    </submittedName>
</protein>
<name>A0A5B7D033_PORTR</name>
<comment type="caution">
    <text evidence="2">The sequence shown here is derived from an EMBL/GenBank/DDBJ whole genome shotgun (WGS) entry which is preliminary data.</text>
</comment>
<feature type="region of interest" description="Disordered" evidence="1">
    <location>
        <begin position="1"/>
        <end position="61"/>
    </location>
</feature>
<dbReference type="Proteomes" id="UP000324222">
    <property type="component" value="Unassembled WGS sequence"/>
</dbReference>
<evidence type="ECO:0000313" key="2">
    <source>
        <dbReference type="EMBL" id="MPC13073.1"/>
    </source>
</evidence>
<feature type="compositionally biased region" description="Polar residues" evidence="1">
    <location>
        <begin position="52"/>
        <end position="61"/>
    </location>
</feature>
<proteinExistence type="predicted"/>
<dbReference type="EMBL" id="VSRR010000256">
    <property type="protein sequence ID" value="MPC13073.1"/>
    <property type="molecule type" value="Genomic_DNA"/>
</dbReference>